<name>A0A2P4SN01_BAMTH</name>
<dbReference type="AlphaFoldDB" id="A0A2P4SN01"/>
<dbReference type="PANTHER" id="PTHR16124:SF3">
    <property type="entry name" value="MIS18-BINDING PROTEIN 1"/>
    <property type="match status" value="1"/>
</dbReference>
<dbReference type="Proteomes" id="UP000237246">
    <property type="component" value="Unassembled WGS sequence"/>
</dbReference>
<evidence type="ECO:0000313" key="3">
    <source>
        <dbReference type="Proteomes" id="UP000237246"/>
    </source>
</evidence>
<dbReference type="OrthoDB" id="118550at2759"/>
<feature type="region of interest" description="Disordered" evidence="1">
    <location>
        <begin position="17"/>
        <end position="40"/>
    </location>
</feature>
<gene>
    <name evidence="2" type="ORF">CIB84_010746</name>
</gene>
<reference evidence="2 3" key="1">
    <citation type="submission" date="2018-01" db="EMBL/GenBank/DDBJ databases">
        <title>Comparison of the Chinese Bamboo Partridge and Red Junglefowl genome sequences highlights the importance of demography in genome evolution.</title>
        <authorList>
            <person name="Tiley G.P."/>
            <person name="Kimball R.T."/>
            <person name="Braun E.L."/>
            <person name="Burleigh J.G."/>
        </authorList>
    </citation>
    <scope>NUCLEOTIDE SEQUENCE [LARGE SCALE GENOMIC DNA]</scope>
    <source>
        <strain evidence="2">RTK389</strain>
        <tissue evidence="2">Blood</tissue>
    </source>
</reference>
<accession>A0A2P4SN01</accession>
<evidence type="ECO:0000256" key="1">
    <source>
        <dbReference type="SAM" id="MobiDB-lite"/>
    </source>
</evidence>
<sequence length="156" mass="17591">MAVGSRSAEDCHWKYTEEQAKASKRPAVKKTTSGKAEQKESNVWIHVGKAEPVAITARVGTFKRKQQMRDFLDNLPKDDHDDVFTATPFQNRRVRLPTFLGSHDEDEDDDDFALTNNPITPSSAVFPLVKTPQCEHISPGMLGPINRWERVLLSLC</sequence>
<dbReference type="InterPro" id="IPR039110">
    <property type="entry name" value="KNL2-like"/>
</dbReference>
<proteinExistence type="predicted"/>
<dbReference type="GO" id="GO:0000775">
    <property type="term" value="C:chromosome, centromeric region"/>
    <property type="evidence" value="ECO:0007669"/>
    <property type="project" value="TreeGrafter"/>
</dbReference>
<comment type="caution">
    <text evidence="2">The sequence shown here is derived from an EMBL/GenBank/DDBJ whole genome shotgun (WGS) entry which is preliminary data.</text>
</comment>
<organism evidence="2 3">
    <name type="scientific">Bambusicola thoracicus</name>
    <name type="common">Chinese bamboo-partridge</name>
    <name type="synonym">Perdix thoracica</name>
    <dbReference type="NCBI Taxonomy" id="9083"/>
    <lineage>
        <taxon>Eukaryota</taxon>
        <taxon>Metazoa</taxon>
        <taxon>Chordata</taxon>
        <taxon>Craniata</taxon>
        <taxon>Vertebrata</taxon>
        <taxon>Euteleostomi</taxon>
        <taxon>Archelosauria</taxon>
        <taxon>Archosauria</taxon>
        <taxon>Dinosauria</taxon>
        <taxon>Saurischia</taxon>
        <taxon>Theropoda</taxon>
        <taxon>Coelurosauria</taxon>
        <taxon>Aves</taxon>
        <taxon>Neognathae</taxon>
        <taxon>Galloanserae</taxon>
        <taxon>Galliformes</taxon>
        <taxon>Phasianidae</taxon>
        <taxon>Perdicinae</taxon>
        <taxon>Bambusicola</taxon>
    </lineage>
</organism>
<keyword evidence="3" id="KW-1185">Reference proteome</keyword>
<evidence type="ECO:0000313" key="2">
    <source>
        <dbReference type="EMBL" id="POI25505.1"/>
    </source>
</evidence>
<dbReference type="PANTHER" id="PTHR16124">
    <property type="entry name" value="MIS18-BINDING PROTEIN 1"/>
    <property type="match status" value="1"/>
</dbReference>
<dbReference type="EMBL" id="PPHD01033930">
    <property type="protein sequence ID" value="POI25505.1"/>
    <property type="molecule type" value="Genomic_DNA"/>
</dbReference>
<protein>
    <submittedName>
        <fullName evidence="2">Uncharacterized protein</fullName>
    </submittedName>
</protein>